<dbReference type="Proteomes" id="UP001142055">
    <property type="component" value="Chromosome 4"/>
</dbReference>
<evidence type="ECO:0000313" key="3">
    <source>
        <dbReference type="Proteomes" id="UP001142055"/>
    </source>
</evidence>
<protein>
    <submittedName>
        <fullName evidence="2">Uncharacterized protein</fullName>
    </submittedName>
</protein>
<comment type="caution">
    <text evidence="2">The sequence shown here is derived from an EMBL/GenBank/DDBJ whole genome shotgun (WGS) entry which is preliminary data.</text>
</comment>
<sequence length="102" mass="12258">MSEFLFEFQNNDEENFESDDDEQENIMFTDHQTDSEEEYESDFETDLEETELDETIETNMFTGKDKSTKWFKDPCRSKFAKTPFQNIVKISPWNDKSENKQI</sequence>
<gene>
    <name evidence="2" type="ORF">RDWZM_009891</name>
</gene>
<feature type="region of interest" description="Disordered" evidence="1">
    <location>
        <begin position="1"/>
        <end position="24"/>
    </location>
</feature>
<evidence type="ECO:0000313" key="2">
    <source>
        <dbReference type="EMBL" id="KAJ6215391.1"/>
    </source>
</evidence>
<organism evidence="2 3">
    <name type="scientific">Blomia tropicalis</name>
    <name type="common">Mite</name>
    <dbReference type="NCBI Taxonomy" id="40697"/>
    <lineage>
        <taxon>Eukaryota</taxon>
        <taxon>Metazoa</taxon>
        <taxon>Ecdysozoa</taxon>
        <taxon>Arthropoda</taxon>
        <taxon>Chelicerata</taxon>
        <taxon>Arachnida</taxon>
        <taxon>Acari</taxon>
        <taxon>Acariformes</taxon>
        <taxon>Sarcoptiformes</taxon>
        <taxon>Astigmata</taxon>
        <taxon>Glycyphagoidea</taxon>
        <taxon>Echimyopodidae</taxon>
        <taxon>Blomia</taxon>
    </lineage>
</organism>
<dbReference type="AlphaFoldDB" id="A0A9Q0RI78"/>
<dbReference type="EMBL" id="JAPWDV010000004">
    <property type="protein sequence ID" value="KAJ6215391.1"/>
    <property type="molecule type" value="Genomic_DNA"/>
</dbReference>
<feature type="compositionally biased region" description="Acidic residues" evidence="1">
    <location>
        <begin position="35"/>
        <end position="49"/>
    </location>
</feature>
<feature type="compositionally biased region" description="Acidic residues" evidence="1">
    <location>
        <begin position="10"/>
        <end position="24"/>
    </location>
</feature>
<proteinExistence type="predicted"/>
<feature type="region of interest" description="Disordered" evidence="1">
    <location>
        <begin position="30"/>
        <end position="49"/>
    </location>
</feature>
<accession>A0A9Q0RI78</accession>
<evidence type="ECO:0000256" key="1">
    <source>
        <dbReference type="SAM" id="MobiDB-lite"/>
    </source>
</evidence>
<keyword evidence="3" id="KW-1185">Reference proteome</keyword>
<name>A0A9Q0RI78_BLOTA</name>
<reference evidence="2" key="1">
    <citation type="submission" date="2022-12" db="EMBL/GenBank/DDBJ databases">
        <title>Genome assemblies of Blomia tropicalis.</title>
        <authorList>
            <person name="Cui Y."/>
        </authorList>
    </citation>
    <scope>NUCLEOTIDE SEQUENCE</scope>
    <source>
        <tissue evidence="2">Adult mites</tissue>
    </source>
</reference>